<reference evidence="2 3" key="1">
    <citation type="submission" date="2024-01" db="EMBL/GenBank/DDBJ databases">
        <authorList>
            <person name="Allen C."/>
            <person name="Tagirdzhanova G."/>
        </authorList>
    </citation>
    <scope>NUCLEOTIDE SEQUENCE [LARGE SCALE GENOMIC DNA]</scope>
</reference>
<protein>
    <submittedName>
        <fullName evidence="2">Uncharacterized protein</fullName>
    </submittedName>
</protein>
<dbReference type="Proteomes" id="UP001642405">
    <property type="component" value="Unassembled WGS sequence"/>
</dbReference>
<comment type="caution">
    <text evidence="2">The sequence shown here is derived from an EMBL/GenBank/DDBJ whole genome shotgun (WGS) entry which is preliminary data.</text>
</comment>
<dbReference type="EMBL" id="CAWUHB010000002">
    <property type="protein sequence ID" value="CAK7209472.1"/>
    <property type="molecule type" value="Genomic_DNA"/>
</dbReference>
<evidence type="ECO:0000313" key="2">
    <source>
        <dbReference type="EMBL" id="CAK7209472.1"/>
    </source>
</evidence>
<organism evidence="2 3">
    <name type="scientific">Sporothrix curviconia</name>
    <dbReference type="NCBI Taxonomy" id="1260050"/>
    <lineage>
        <taxon>Eukaryota</taxon>
        <taxon>Fungi</taxon>
        <taxon>Dikarya</taxon>
        <taxon>Ascomycota</taxon>
        <taxon>Pezizomycotina</taxon>
        <taxon>Sordariomycetes</taxon>
        <taxon>Sordariomycetidae</taxon>
        <taxon>Ophiostomatales</taxon>
        <taxon>Ophiostomataceae</taxon>
        <taxon>Sporothrix</taxon>
    </lineage>
</organism>
<evidence type="ECO:0000313" key="3">
    <source>
        <dbReference type="Proteomes" id="UP001642405"/>
    </source>
</evidence>
<name>A0ABP0AQC1_9PEZI</name>
<evidence type="ECO:0000256" key="1">
    <source>
        <dbReference type="SAM" id="MobiDB-lite"/>
    </source>
</evidence>
<accession>A0ABP0AQC1</accession>
<feature type="compositionally biased region" description="Acidic residues" evidence="1">
    <location>
        <begin position="14"/>
        <end position="36"/>
    </location>
</feature>
<proteinExistence type="predicted"/>
<gene>
    <name evidence="2" type="ORF">SCUCBS95973_000452</name>
</gene>
<feature type="region of interest" description="Disordered" evidence="1">
    <location>
        <begin position="1"/>
        <end position="39"/>
    </location>
</feature>
<keyword evidence="3" id="KW-1185">Reference proteome</keyword>
<sequence>MARKWRTLCSVAEQAEDEEEDVVAEEAEEAEEVESDNDLKLMQEVYSGTDSHSSEPDTCLGS</sequence>